<dbReference type="Gene3D" id="3.30.420.10">
    <property type="entry name" value="Ribonuclease H-like superfamily/Ribonuclease H"/>
    <property type="match status" value="1"/>
</dbReference>
<dbReference type="PANTHER" id="PTHR23022">
    <property type="entry name" value="TRANSPOSABLE ELEMENT-RELATED"/>
    <property type="match status" value="1"/>
</dbReference>
<dbReference type="InterPro" id="IPR002492">
    <property type="entry name" value="Transposase_Tc1-like"/>
</dbReference>
<evidence type="ECO:0000259" key="1">
    <source>
        <dbReference type="Pfam" id="PF01498"/>
    </source>
</evidence>
<name>A0A0K8UVB5_BACLA</name>
<evidence type="ECO:0000313" key="4">
    <source>
        <dbReference type="EMBL" id="JAI39017.1"/>
    </source>
</evidence>
<feature type="domain" description="Tc1-like transposase DDE" evidence="2">
    <location>
        <begin position="96"/>
        <end position="207"/>
    </location>
</feature>
<dbReference type="AlphaFoldDB" id="A0A0K8UVB5"/>
<dbReference type="GO" id="GO:0003677">
    <property type="term" value="F:DNA binding"/>
    <property type="evidence" value="ECO:0007669"/>
    <property type="project" value="InterPro"/>
</dbReference>
<dbReference type="InterPro" id="IPR038717">
    <property type="entry name" value="Tc1-like_DDE_dom"/>
</dbReference>
<evidence type="ECO:0000259" key="2">
    <source>
        <dbReference type="Pfam" id="PF13358"/>
    </source>
</evidence>
<dbReference type="GO" id="GO:0015074">
    <property type="term" value="P:DNA integration"/>
    <property type="evidence" value="ECO:0007669"/>
    <property type="project" value="InterPro"/>
</dbReference>
<dbReference type="InterPro" id="IPR036397">
    <property type="entry name" value="RNaseH_sf"/>
</dbReference>
<dbReference type="Pfam" id="PF13358">
    <property type="entry name" value="DDE_3"/>
    <property type="match status" value="1"/>
</dbReference>
<dbReference type="EMBL" id="GDHF01021697">
    <property type="protein sequence ID" value="JAI30617.1"/>
    <property type="molecule type" value="Transcribed_RNA"/>
</dbReference>
<dbReference type="GO" id="GO:0006313">
    <property type="term" value="P:DNA transposition"/>
    <property type="evidence" value="ECO:0007669"/>
    <property type="project" value="InterPro"/>
</dbReference>
<accession>A0A0K8UVB5</accession>
<protein>
    <submittedName>
        <fullName evidence="3">Transposable element Tc1 transposase</fullName>
    </submittedName>
</protein>
<organism evidence="3">
    <name type="scientific">Bactrocera latifrons</name>
    <name type="common">Malaysian fruit fly</name>
    <name type="synonym">Chaetodacus latifrons</name>
    <dbReference type="NCBI Taxonomy" id="174628"/>
    <lineage>
        <taxon>Eukaryota</taxon>
        <taxon>Metazoa</taxon>
        <taxon>Ecdysozoa</taxon>
        <taxon>Arthropoda</taxon>
        <taxon>Hexapoda</taxon>
        <taxon>Insecta</taxon>
        <taxon>Pterygota</taxon>
        <taxon>Neoptera</taxon>
        <taxon>Endopterygota</taxon>
        <taxon>Diptera</taxon>
        <taxon>Brachycera</taxon>
        <taxon>Muscomorpha</taxon>
        <taxon>Tephritoidea</taxon>
        <taxon>Tephritidae</taxon>
        <taxon>Bactrocera</taxon>
        <taxon>Bactrocera</taxon>
    </lineage>
</organism>
<sequence length="247" mass="28614">MGKDIHPITVRRTLHEANYSSRVARRKPLILKTNQTKRLAYAKEYISKPRDFWDSVLFSNEIKFNIFQSDGRQTVWRKPNTELQKKNLAATVKHGGRGVIVWGCMSAAGVGELEFIDGIMDKKYYMEILNRNVKKSAEKLKLPESFTFQHDNDPKHTAYDVRMWLAHHIKHTLPHPPQSPDLNPTEHLWEELDRRVKKIAVSTKAELKVALMEEWQNIGAETTQKLVSSMPNRLKAVIKQKGLTTKY</sequence>
<dbReference type="InterPro" id="IPR052338">
    <property type="entry name" value="Transposase_5"/>
</dbReference>
<dbReference type="Pfam" id="PF01498">
    <property type="entry name" value="HTH_Tnp_Tc3_2"/>
    <property type="match status" value="1"/>
</dbReference>
<proteinExistence type="predicted"/>
<gene>
    <name evidence="3" type="primary">tc1a_16</name>
    <name evidence="4" type="synonym">tc1a_22</name>
    <name evidence="3" type="ORF">c4_g1_i1</name>
    <name evidence="4" type="ORF">c4_g1_i2</name>
</gene>
<dbReference type="PANTHER" id="PTHR23022:SF135">
    <property type="entry name" value="SI:DKEY-77F5.3"/>
    <property type="match status" value="1"/>
</dbReference>
<evidence type="ECO:0000313" key="3">
    <source>
        <dbReference type="EMBL" id="JAI30617.1"/>
    </source>
</evidence>
<dbReference type="EMBL" id="GDHF01013297">
    <property type="protein sequence ID" value="JAI39017.1"/>
    <property type="molecule type" value="Transcribed_RNA"/>
</dbReference>
<feature type="domain" description="Transposase Tc1-like" evidence="1">
    <location>
        <begin position="2"/>
        <end position="46"/>
    </location>
</feature>
<reference evidence="3" key="1">
    <citation type="submission" date="2015-06" db="EMBL/GenBank/DDBJ databases">
        <authorList>
            <person name="Hoefler B.C."/>
            <person name="Straight P.D."/>
        </authorList>
    </citation>
    <scope>NUCLEOTIDE SEQUENCE</scope>
</reference>